<comment type="caution">
    <text evidence="1">The sequence shown here is derived from an EMBL/GenBank/DDBJ whole genome shotgun (WGS) entry which is preliminary data.</text>
</comment>
<name>A0AAD4TJ32_9MAGN</name>
<dbReference type="AlphaFoldDB" id="A0AAD4TJ32"/>
<evidence type="ECO:0000313" key="1">
    <source>
        <dbReference type="EMBL" id="KAI3959358.1"/>
    </source>
</evidence>
<dbReference type="Proteomes" id="UP001202328">
    <property type="component" value="Unassembled WGS sequence"/>
</dbReference>
<protein>
    <submittedName>
        <fullName evidence="1">Uncharacterized protein</fullName>
    </submittedName>
</protein>
<reference evidence="1" key="1">
    <citation type="submission" date="2022-04" db="EMBL/GenBank/DDBJ databases">
        <title>A functionally conserved STORR gene fusion in Papaver species that diverged 16.8 million years ago.</title>
        <authorList>
            <person name="Catania T."/>
        </authorList>
    </citation>
    <scope>NUCLEOTIDE SEQUENCE</scope>
    <source>
        <strain evidence="1">S-188037</strain>
    </source>
</reference>
<sequence length="88" mass="10109">MISRDLYSRSRIIRKQDTVKKSPKEREFDTVAHQISQADLQMETNDNDHCVGFCIFIGEYSVKGSLNRVMELKNCSSAMQGPFGMEME</sequence>
<gene>
    <name evidence="1" type="ORF">MKW98_018948</name>
</gene>
<proteinExistence type="predicted"/>
<dbReference type="EMBL" id="JAJJMB010001069">
    <property type="protein sequence ID" value="KAI3959358.1"/>
    <property type="molecule type" value="Genomic_DNA"/>
</dbReference>
<evidence type="ECO:0000313" key="2">
    <source>
        <dbReference type="Proteomes" id="UP001202328"/>
    </source>
</evidence>
<keyword evidence="2" id="KW-1185">Reference proteome</keyword>
<organism evidence="1 2">
    <name type="scientific">Papaver atlanticum</name>
    <dbReference type="NCBI Taxonomy" id="357466"/>
    <lineage>
        <taxon>Eukaryota</taxon>
        <taxon>Viridiplantae</taxon>
        <taxon>Streptophyta</taxon>
        <taxon>Embryophyta</taxon>
        <taxon>Tracheophyta</taxon>
        <taxon>Spermatophyta</taxon>
        <taxon>Magnoliopsida</taxon>
        <taxon>Ranunculales</taxon>
        <taxon>Papaveraceae</taxon>
        <taxon>Papaveroideae</taxon>
        <taxon>Papaver</taxon>
    </lineage>
</organism>
<accession>A0AAD4TJ32</accession>